<dbReference type="SUPFAM" id="SSF53098">
    <property type="entry name" value="Ribonuclease H-like"/>
    <property type="match status" value="1"/>
</dbReference>
<gene>
    <name evidence="1" type="ORF">RclHR1_09310004</name>
</gene>
<organism evidence="1 2">
    <name type="scientific">Rhizophagus clarus</name>
    <dbReference type="NCBI Taxonomy" id="94130"/>
    <lineage>
        <taxon>Eukaryota</taxon>
        <taxon>Fungi</taxon>
        <taxon>Fungi incertae sedis</taxon>
        <taxon>Mucoromycota</taxon>
        <taxon>Glomeromycotina</taxon>
        <taxon>Glomeromycetes</taxon>
        <taxon>Glomerales</taxon>
        <taxon>Glomeraceae</taxon>
        <taxon>Rhizophagus</taxon>
    </lineage>
</organism>
<sequence>MLSSNEWELLQQLVITLGPFEEATNYLGKEKYITYNIISPIIEQIKNLLYLSLSNSSSSSTPTSPVTSFNTSEIYQEIENAANVFVVIEKVGILENDNIENNNNQTRKDKIDLDKPLETKDFLDKVKKDLYNAMCLYWDVLSEDYILSTNTESQSQTYE</sequence>
<evidence type="ECO:0000313" key="1">
    <source>
        <dbReference type="EMBL" id="GBC10069.1"/>
    </source>
</evidence>
<dbReference type="InterPro" id="IPR012337">
    <property type="entry name" value="RNaseH-like_sf"/>
</dbReference>
<accession>A0A2Z6SQF3</accession>
<protein>
    <submittedName>
        <fullName evidence="1">Uncharacterized protein</fullName>
    </submittedName>
</protein>
<dbReference type="Proteomes" id="UP000247702">
    <property type="component" value="Unassembled WGS sequence"/>
</dbReference>
<name>A0A2Z6SQF3_9GLOM</name>
<proteinExistence type="predicted"/>
<reference evidence="1 2" key="1">
    <citation type="submission" date="2017-11" db="EMBL/GenBank/DDBJ databases">
        <title>The genome of Rhizophagus clarus HR1 reveals common genetic basis of auxotrophy among arbuscular mycorrhizal fungi.</title>
        <authorList>
            <person name="Kobayashi Y."/>
        </authorList>
    </citation>
    <scope>NUCLEOTIDE SEQUENCE [LARGE SCALE GENOMIC DNA]</scope>
    <source>
        <strain evidence="1 2">HR1</strain>
    </source>
</reference>
<evidence type="ECO:0000313" key="2">
    <source>
        <dbReference type="Proteomes" id="UP000247702"/>
    </source>
</evidence>
<dbReference type="EMBL" id="BEXD01004350">
    <property type="protein sequence ID" value="GBC10069.1"/>
    <property type="molecule type" value="Genomic_DNA"/>
</dbReference>
<keyword evidence="2" id="KW-1185">Reference proteome</keyword>
<dbReference type="AlphaFoldDB" id="A0A2Z6SQF3"/>
<comment type="caution">
    <text evidence="1">The sequence shown here is derived from an EMBL/GenBank/DDBJ whole genome shotgun (WGS) entry which is preliminary data.</text>
</comment>